<evidence type="ECO:0000313" key="3">
    <source>
        <dbReference type="Proteomes" id="UP000474777"/>
    </source>
</evidence>
<proteinExistence type="predicted"/>
<comment type="caution">
    <text evidence="2">The sequence shown here is derived from an EMBL/GenBank/DDBJ whole genome shotgun (WGS) entry which is preliminary data.</text>
</comment>
<dbReference type="AlphaFoldDB" id="A0A6B3LMN8"/>
<organism evidence="2 3">
    <name type="scientific">Pontibacter burrus</name>
    <dbReference type="NCBI Taxonomy" id="2704466"/>
    <lineage>
        <taxon>Bacteria</taxon>
        <taxon>Pseudomonadati</taxon>
        <taxon>Bacteroidota</taxon>
        <taxon>Cytophagia</taxon>
        <taxon>Cytophagales</taxon>
        <taxon>Hymenobacteraceae</taxon>
        <taxon>Pontibacter</taxon>
    </lineage>
</organism>
<keyword evidence="3" id="KW-1185">Reference proteome</keyword>
<keyword evidence="1" id="KW-0732">Signal</keyword>
<feature type="signal peptide" evidence="1">
    <location>
        <begin position="1"/>
        <end position="19"/>
    </location>
</feature>
<dbReference type="RefSeq" id="WP_163915079.1">
    <property type="nucleotide sequence ID" value="NZ_JAAGWD010000004.1"/>
</dbReference>
<dbReference type="EMBL" id="JAAGWD010000004">
    <property type="protein sequence ID" value="NEM98192.1"/>
    <property type="molecule type" value="Genomic_DNA"/>
</dbReference>
<feature type="chain" id="PRO_5025548520" evidence="1">
    <location>
        <begin position="20"/>
        <end position="235"/>
    </location>
</feature>
<accession>A0A6B3LMN8</accession>
<protein>
    <submittedName>
        <fullName evidence="2">Uncharacterized protein</fullName>
    </submittedName>
</protein>
<gene>
    <name evidence="2" type="ORF">GXP69_10830</name>
</gene>
<name>A0A6B3LMN8_9BACT</name>
<evidence type="ECO:0000313" key="2">
    <source>
        <dbReference type="EMBL" id="NEM98192.1"/>
    </source>
</evidence>
<sequence>MRTFIYTLALAFITTLTMSCDQETEAEVSPLTTTATKNFGTVPGTTILNFSETTGPLSQVMVVKDSYTTLPVKVTAKQLRNGKPVGANLALAYNTMSPDKNNAGYKAVNQGPFRLGNVLTIGDMRGPNSTIHNRGGSIELDFSSFGTVVMRGLYIVDIEENERGSTLELLDASGRVIYKKELPVTGAYKFQPLVLEGNGVSGVAKLRVNFITKDGRGGSGAIDVIQFCPGGVCPR</sequence>
<dbReference type="PROSITE" id="PS51257">
    <property type="entry name" value="PROKAR_LIPOPROTEIN"/>
    <property type="match status" value="1"/>
</dbReference>
<reference evidence="2 3" key="1">
    <citation type="submission" date="2020-02" db="EMBL/GenBank/DDBJ databases">
        <authorList>
            <person name="Kim M.K."/>
        </authorList>
    </citation>
    <scope>NUCLEOTIDE SEQUENCE [LARGE SCALE GENOMIC DNA]</scope>
    <source>
        <strain evidence="2 3">BT327</strain>
    </source>
</reference>
<dbReference type="Proteomes" id="UP000474777">
    <property type="component" value="Unassembled WGS sequence"/>
</dbReference>
<evidence type="ECO:0000256" key="1">
    <source>
        <dbReference type="SAM" id="SignalP"/>
    </source>
</evidence>